<evidence type="ECO:0000256" key="5">
    <source>
        <dbReference type="ARBA" id="ARBA00022989"/>
    </source>
</evidence>
<reference evidence="9 10" key="1">
    <citation type="journal article" date="2024" name="Int. J. Syst. Evol. Microbiol.">
        <title>Virgibacillus tibetensis sp. nov., isolated from salt lake on the Tibetan Plateau of China.</title>
        <authorList>
            <person name="Phurbu D."/>
            <person name="Liu Z.-X."/>
            <person name="Wang R."/>
            <person name="Zheng Y.-Y."/>
            <person name="Liu H.-C."/>
            <person name="Zhou Y.-G."/>
            <person name="Yu Y.-J."/>
            <person name="Li A.-H."/>
        </authorList>
    </citation>
    <scope>NUCLEOTIDE SEQUENCE [LARGE SCALE GENOMIC DNA]</scope>
    <source>
        <strain evidence="9 10">C22-A2</strain>
    </source>
</reference>
<evidence type="ECO:0000256" key="3">
    <source>
        <dbReference type="ARBA" id="ARBA00022679"/>
    </source>
</evidence>
<feature type="transmembrane region" description="Helical" evidence="7">
    <location>
        <begin position="177"/>
        <end position="199"/>
    </location>
</feature>
<dbReference type="PANTHER" id="PTHR30589:SF0">
    <property type="entry name" value="PHOSPHATIDYLGLYCEROL--PROLIPOPROTEIN DIACYLGLYCERYL TRANSFERASE"/>
    <property type="match status" value="1"/>
</dbReference>
<feature type="transmembrane region" description="Helical" evidence="7">
    <location>
        <begin position="51"/>
        <end position="73"/>
    </location>
</feature>
<dbReference type="PROSITE" id="PS01311">
    <property type="entry name" value="LGT"/>
    <property type="match status" value="1"/>
</dbReference>
<keyword evidence="6 7" id="KW-0472">Membrane</keyword>
<comment type="catalytic activity">
    <reaction evidence="7">
        <text>L-cysteinyl-[prolipoprotein] + a 1,2-diacyl-sn-glycero-3-phospho-(1'-sn-glycerol) = an S-1,2-diacyl-sn-glyceryl-L-cysteinyl-[prolipoprotein] + sn-glycerol 1-phosphate + H(+)</text>
        <dbReference type="Rhea" id="RHEA:56712"/>
        <dbReference type="Rhea" id="RHEA-COMP:14679"/>
        <dbReference type="Rhea" id="RHEA-COMP:14680"/>
        <dbReference type="ChEBI" id="CHEBI:15378"/>
        <dbReference type="ChEBI" id="CHEBI:29950"/>
        <dbReference type="ChEBI" id="CHEBI:57685"/>
        <dbReference type="ChEBI" id="CHEBI:64716"/>
        <dbReference type="ChEBI" id="CHEBI:140658"/>
        <dbReference type="EC" id="2.5.1.145"/>
    </reaction>
</comment>
<name>A0ABU6KJ93_9BACI</name>
<evidence type="ECO:0000256" key="2">
    <source>
        <dbReference type="ARBA" id="ARBA00022475"/>
    </source>
</evidence>
<protein>
    <recommendedName>
        <fullName evidence="7">Phosphatidylglycerol--prolipoprotein diacylglyceryl transferase</fullName>
        <ecNumber evidence="7">2.5.1.145</ecNumber>
    </recommendedName>
</protein>
<dbReference type="EC" id="2.5.1.145" evidence="7"/>
<keyword evidence="10" id="KW-1185">Reference proteome</keyword>
<comment type="subcellular location">
    <subcellularLocation>
        <location evidence="7">Cell membrane</location>
        <topology evidence="7">Multi-pass membrane protein</topology>
    </subcellularLocation>
</comment>
<feature type="compositionally biased region" description="Basic residues" evidence="8">
    <location>
        <begin position="277"/>
        <end position="294"/>
    </location>
</feature>
<evidence type="ECO:0000256" key="7">
    <source>
        <dbReference type="HAMAP-Rule" id="MF_01147"/>
    </source>
</evidence>
<feature type="transmembrane region" description="Helical" evidence="7">
    <location>
        <begin position="20"/>
        <end position="39"/>
    </location>
</feature>
<evidence type="ECO:0000256" key="6">
    <source>
        <dbReference type="ARBA" id="ARBA00023136"/>
    </source>
</evidence>
<comment type="similarity">
    <text evidence="1 7">Belongs to the Lgt family.</text>
</comment>
<dbReference type="NCBIfam" id="TIGR00544">
    <property type="entry name" value="lgt"/>
    <property type="match status" value="1"/>
</dbReference>
<keyword evidence="5 7" id="KW-1133">Transmembrane helix</keyword>
<evidence type="ECO:0000313" key="9">
    <source>
        <dbReference type="EMBL" id="MEC5425391.1"/>
    </source>
</evidence>
<feature type="transmembrane region" description="Helical" evidence="7">
    <location>
        <begin position="241"/>
        <end position="259"/>
    </location>
</feature>
<dbReference type="PANTHER" id="PTHR30589">
    <property type="entry name" value="PROLIPOPROTEIN DIACYLGLYCERYL TRANSFERASE"/>
    <property type="match status" value="1"/>
</dbReference>
<feature type="transmembrane region" description="Helical" evidence="7">
    <location>
        <begin position="211"/>
        <end position="229"/>
    </location>
</feature>
<evidence type="ECO:0000256" key="1">
    <source>
        <dbReference type="ARBA" id="ARBA00007150"/>
    </source>
</evidence>
<evidence type="ECO:0000256" key="4">
    <source>
        <dbReference type="ARBA" id="ARBA00022692"/>
    </source>
</evidence>
<dbReference type="GO" id="GO:0008961">
    <property type="term" value="F:phosphatidylglycerol-prolipoprotein diacylglyceryl transferase activity"/>
    <property type="evidence" value="ECO:0007669"/>
    <property type="project" value="UniProtKB-EC"/>
</dbReference>
<accession>A0ABU6KJ93</accession>
<dbReference type="InterPro" id="IPR001640">
    <property type="entry name" value="Lgt"/>
</dbReference>
<proteinExistence type="inferred from homology"/>
<dbReference type="Proteomes" id="UP001335737">
    <property type="component" value="Unassembled WGS sequence"/>
</dbReference>
<dbReference type="RefSeq" id="WP_327608934.1">
    <property type="nucleotide sequence ID" value="NZ_JARZFX010000013.1"/>
</dbReference>
<dbReference type="HAMAP" id="MF_01147">
    <property type="entry name" value="Lgt"/>
    <property type="match status" value="1"/>
</dbReference>
<keyword evidence="3 7" id="KW-0808">Transferase</keyword>
<gene>
    <name evidence="7 9" type="primary">lgt</name>
    <name evidence="9" type="ORF">QGM71_18070</name>
</gene>
<comment type="caution">
    <text evidence="9">The sequence shown here is derived from an EMBL/GenBank/DDBJ whole genome shotgun (WGS) entry which is preliminary data.</text>
</comment>
<dbReference type="EMBL" id="JARZFX010000013">
    <property type="protein sequence ID" value="MEC5425391.1"/>
    <property type="molecule type" value="Genomic_DNA"/>
</dbReference>
<evidence type="ECO:0000313" key="10">
    <source>
        <dbReference type="Proteomes" id="UP001335737"/>
    </source>
</evidence>
<dbReference type="Pfam" id="PF01790">
    <property type="entry name" value="LGT"/>
    <property type="match status" value="1"/>
</dbReference>
<comment type="pathway">
    <text evidence="7">Protein modification; lipoprotein biosynthesis (diacylglyceryl transfer).</text>
</comment>
<comment type="function">
    <text evidence="7">Catalyzes the transfer of the diacylglyceryl group from phosphatidylglycerol to the sulfhydryl group of the N-terminal cysteine of a prolipoprotein, the first step in the formation of mature lipoproteins.</text>
</comment>
<organism evidence="9 10">
    <name type="scientific">Virgibacillus tibetensis</name>
    <dbReference type="NCBI Taxonomy" id="3042313"/>
    <lineage>
        <taxon>Bacteria</taxon>
        <taxon>Bacillati</taxon>
        <taxon>Bacillota</taxon>
        <taxon>Bacilli</taxon>
        <taxon>Bacillales</taxon>
        <taxon>Bacillaceae</taxon>
        <taxon>Virgibacillus</taxon>
    </lineage>
</organism>
<keyword evidence="4 7" id="KW-0812">Transmembrane</keyword>
<feature type="transmembrane region" description="Helical" evidence="7">
    <location>
        <begin position="88"/>
        <end position="110"/>
    </location>
</feature>
<evidence type="ECO:0000256" key="8">
    <source>
        <dbReference type="SAM" id="MobiDB-lite"/>
    </source>
</evidence>
<feature type="region of interest" description="Disordered" evidence="8">
    <location>
        <begin position="272"/>
        <end position="294"/>
    </location>
</feature>
<sequence length="294" mass="33482">MIFTAPAIDRVFIDLGPLTIYWYGVIIATGAFLGLYLATKETERLGMKKDLMIDFIVFAIPVAIISARIYYVVFEWDRYANGPWTDIFAIWEGGIAIHGAVIGGVLTALVYSRVKNISFWLLADIVAPSLILGQAIGRWGNFINQEAHGGPISEAAYNNFLQYLPDFIMNQMVIDGIMYHPTFLYESLWNILVFVLLLILRKYNPLRGEIFLSYAITYSIGRFFIEAMRTDSLYVVGELRTAQLISILLIVGGAIFMIYRRKAGTTARYFEVQQSKQQKKNSKKKPKKKSEKRK</sequence>
<keyword evidence="2 7" id="KW-1003">Cell membrane</keyword>
<feature type="binding site" evidence="7">
    <location>
        <position position="138"/>
    </location>
    <ligand>
        <name>a 1,2-diacyl-sn-glycero-3-phospho-(1'-sn-glycerol)</name>
        <dbReference type="ChEBI" id="CHEBI:64716"/>
    </ligand>
</feature>
<feature type="transmembrane region" description="Helical" evidence="7">
    <location>
        <begin position="117"/>
        <end position="136"/>
    </location>
</feature>